<dbReference type="Gene3D" id="3.10.180.10">
    <property type="entry name" value="2,3-Dihydroxybiphenyl 1,2-Dioxygenase, domain 1"/>
    <property type="match status" value="2"/>
</dbReference>
<dbReference type="PROSITE" id="PS51819">
    <property type="entry name" value="VOC"/>
    <property type="match status" value="2"/>
</dbReference>
<dbReference type="SUPFAM" id="SSF54593">
    <property type="entry name" value="Glyoxalase/Bleomycin resistance protein/Dihydroxybiphenyl dioxygenase"/>
    <property type="match status" value="1"/>
</dbReference>
<dbReference type="InterPro" id="IPR004360">
    <property type="entry name" value="Glyas_Fos-R_dOase_dom"/>
</dbReference>
<name>A0ABS2SXH8_9BACI</name>
<keyword evidence="3" id="KW-1185">Reference proteome</keyword>
<organism evidence="2 3">
    <name type="scientific">Shouchella xiaoxiensis</name>
    <dbReference type="NCBI Taxonomy" id="766895"/>
    <lineage>
        <taxon>Bacteria</taxon>
        <taxon>Bacillati</taxon>
        <taxon>Bacillota</taxon>
        <taxon>Bacilli</taxon>
        <taxon>Bacillales</taxon>
        <taxon>Bacillaceae</taxon>
        <taxon>Shouchella</taxon>
    </lineage>
</organism>
<gene>
    <name evidence="2" type="ORF">JOC54_003515</name>
</gene>
<feature type="domain" description="VOC" evidence="1">
    <location>
        <begin position="150"/>
        <end position="271"/>
    </location>
</feature>
<dbReference type="InterPro" id="IPR052537">
    <property type="entry name" value="Extradiol_RC_dioxygenase"/>
</dbReference>
<evidence type="ECO:0000313" key="2">
    <source>
        <dbReference type="EMBL" id="MBM7840235.1"/>
    </source>
</evidence>
<comment type="caution">
    <text evidence="2">The sequence shown here is derived from an EMBL/GenBank/DDBJ whole genome shotgun (WGS) entry which is preliminary data.</text>
</comment>
<dbReference type="EMBL" id="JAFBCV010000012">
    <property type="protein sequence ID" value="MBM7840235.1"/>
    <property type="molecule type" value="Genomic_DNA"/>
</dbReference>
<accession>A0ABS2SXH8</accession>
<dbReference type="Pfam" id="PF00903">
    <property type="entry name" value="Glyoxalase"/>
    <property type="match status" value="2"/>
</dbReference>
<evidence type="ECO:0000259" key="1">
    <source>
        <dbReference type="PROSITE" id="PS51819"/>
    </source>
</evidence>
<dbReference type="InterPro" id="IPR037523">
    <property type="entry name" value="VOC_core"/>
</dbReference>
<sequence length="314" mass="35233">MLSVRGYHHVSAYTRNASENATFYTQALGLTLVKKTVNQDNPFMYHLFYGDEQGNPGTEITFFELPHAAKTHRGSDAITLTTFIVDSVDALTFWKTRFDNLQITHSDIQTFNEYSLLRFEDQDGQRLAMLSKGDHSGETSTLEGIPQSYRINQLGPNQLTVSDVEQTIPFLVSHLGFNHSLTVDGVAVLHASANDEVEIWVEQNSQAQKERPGRGSVHHIAFAVADLDELQQWSTYFTDAGFQHSGVVNRHYFHSLYIKDGSGIVYELATEGPGFTIDEKQDVLGQRLSLPPFLESKRTEIEQKLKPVIIGGQL</sequence>
<dbReference type="InterPro" id="IPR029068">
    <property type="entry name" value="Glyas_Bleomycin-R_OHBP_Dase"/>
</dbReference>
<dbReference type="PANTHER" id="PTHR36110">
    <property type="entry name" value="RING-CLEAVING DIOXYGENASE MHQE-RELATED"/>
    <property type="match status" value="1"/>
</dbReference>
<reference evidence="2" key="1">
    <citation type="submission" date="2021-01" db="EMBL/GenBank/DDBJ databases">
        <title>Genomic Encyclopedia of Type Strains, Phase IV (KMG-IV): sequencing the most valuable type-strain genomes for metagenomic binning, comparative biology and taxonomic classification.</title>
        <authorList>
            <person name="Goeker M."/>
        </authorList>
    </citation>
    <scope>NUCLEOTIDE SEQUENCE</scope>
    <source>
        <strain evidence="2">DSM 21943</strain>
    </source>
</reference>
<protein>
    <submittedName>
        <fullName evidence="2">Glyoxalase family protein</fullName>
    </submittedName>
</protein>
<dbReference type="PANTHER" id="PTHR36110:SF4">
    <property type="entry name" value="RING-CLEAVING DIOXYGENASE MHQA-RELATED"/>
    <property type="match status" value="1"/>
</dbReference>
<dbReference type="RefSeq" id="WP_204467763.1">
    <property type="nucleotide sequence ID" value="NZ_JAFBCV010000012.1"/>
</dbReference>
<proteinExistence type="predicted"/>
<feature type="domain" description="VOC" evidence="1">
    <location>
        <begin position="6"/>
        <end position="132"/>
    </location>
</feature>
<dbReference type="Proteomes" id="UP001179280">
    <property type="component" value="Unassembled WGS sequence"/>
</dbReference>
<evidence type="ECO:0000313" key="3">
    <source>
        <dbReference type="Proteomes" id="UP001179280"/>
    </source>
</evidence>